<dbReference type="Pfam" id="PF00106">
    <property type="entry name" value="adh_short"/>
    <property type="match status" value="1"/>
</dbReference>
<evidence type="ECO:0000313" key="2">
    <source>
        <dbReference type="Proteomes" id="UP000663831"/>
    </source>
</evidence>
<gene>
    <name evidence="1" type="ORF">RDB_LOCUS14644</name>
</gene>
<reference evidence="1" key="1">
    <citation type="submission" date="2021-01" db="EMBL/GenBank/DDBJ databases">
        <authorList>
            <person name="Kaushik A."/>
        </authorList>
    </citation>
    <scope>NUCLEOTIDE SEQUENCE</scope>
    <source>
        <strain evidence="1">AG3-1AP</strain>
    </source>
</reference>
<dbReference type="Gene3D" id="3.40.50.720">
    <property type="entry name" value="NAD(P)-binding Rossmann-like Domain"/>
    <property type="match status" value="1"/>
</dbReference>
<comment type="caution">
    <text evidence="1">The sequence shown here is derived from an EMBL/GenBank/DDBJ whole genome shotgun (WGS) entry which is preliminary data.</text>
</comment>
<dbReference type="AlphaFoldDB" id="A0A8H2WUG3"/>
<protein>
    <submittedName>
        <fullName evidence="1">Uncharacterized protein</fullName>
    </submittedName>
</protein>
<dbReference type="PANTHER" id="PTHR45458">
    <property type="entry name" value="SHORT-CHAIN DEHYDROGENASE/REDUCTASE SDR"/>
    <property type="match status" value="1"/>
</dbReference>
<dbReference type="Proteomes" id="UP000663831">
    <property type="component" value="Unassembled WGS sequence"/>
</dbReference>
<proteinExistence type="predicted"/>
<dbReference type="GO" id="GO:0016616">
    <property type="term" value="F:oxidoreductase activity, acting on the CH-OH group of donors, NAD or NADP as acceptor"/>
    <property type="evidence" value="ECO:0007669"/>
    <property type="project" value="TreeGrafter"/>
</dbReference>
<evidence type="ECO:0000313" key="1">
    <source>
        <dbReference type="EMBL" id="CAE6401466.1"/>
    </source>
</evidence>
<name>A0A8H2WUG3_9AGAM</name>
<organism evidence="1 2">
    <name type="scientific">Rhizoctonia solani</name>
    <dbReference type="NCBI Taxonomy" id="456999"/>
    <lineage>
        <taxon>Eukaryota</taxon>
        <taxon>Fungi</taxon>
        <taxon>Dikarya</taxon>
        <taxon>Basidiomycota</taxon>
        <taxon>Agaricomycotina</taxon>
        <taxon>Agaricomycetes</taxon>
        <taxon>Cantharellales</taxon>
        <taxon>Ceratobasidiaceae</taxon>
        <taxon>Rhizoctonia</taxon>
    </lineage>
</organism>
<dbReference type="PRINTS" id="PR00081">
    <property type="entry name" value="GDHRDH"/>
</dbReference>
<dbReference type="PANTHER" id="PTHR45458:SF3">
    <property type="entry name" value="CHAIN DEHYDROGENASE (ATSC), PUTATIVE-RELATED"/>
    <property type="match status" value="1"/>
</dbReference>
<sequence length="274" mass="30593">MSVSYAITGANRGIVLRHEKFEFVNQLSANPNNIIFAFARNPGAATRLHDLRTQRKNIHIVKLDIRYLQELADAVKYVGSVTGDKLDWLINNAGYIEPSRFFVSPAEYPIEYLAKDMEITFETNVIGVSQTINCFLPLLRAGNHKRVICLSSGLGDEEFTKTCGFAPHAPYSISKYALNLAVLKYALALKEEGFIFLAISPGVVNTFEGPPPPPEVMNAYSNMFNQFKTVYPHFQGPVAPQLAVGQMLDVFKQLKPEHSGNFCSQFGPTSRKWL</sequence>
<accession>A0A8H2WUG3</accession>
<dbReference type="InterPro" id="IPR036291">
    <property type="entry name" value="NAD(P)-bd_dom_sf"/>
</dbReference>
<dbReference type="InterPro" id="IPR052184">
    <property type="entry name" value="SDR_enzymes"/>
</dbReference>
<dbReference type="InterPro" id="IPR002347">
    <property type="entry name" value="SDR_fam"/>
</dbReference>
<dbReference type="SUPFAM" id="SSF51735">
    <property type="entry name" value="NAD(P)-binding Rossmann-fold domains"/>
    <property type="match status" value="1"/>
</dbReference>
<dbReference type="EMBL" id="CAJMWV010000534">
    <property type="protein sequence ID" value="CAE6401466.1"/>
    <property type="molecule type" value="Genomic_DNA"/>
</dbReference>